<keyword evidence="5 7" id="KW-0539">Nucleus</keyword>
<evidence type="ECO:0000256" key="5">
    <source>
        <dbReference type="ARBA" id="ARBA00023242"/>
    </source>
</evidence>
<dbReference type="PANTHER" id="PTHR14898">
    <property type="entry name" value="ENHANCER OF POLYCOMB"/>
    <property type="match status" value="1"/>
</dbReference>
<dbReference type="GO" id="GO:0035267">
    <property type="term" value="C:NuA4 histone acetyltransferase complex"/>
    <property type="evidence" value="ECO:0007669"/>
    <property type="project" value="InterPro"/>
</dbReference>
<dbReference type="AlphaFoldDB" id="A0A1X2G7X3"/>
<keyword evidence="10" id="KW-1185">Reference proteome</keyword>
<feature type="domain" description="Enhancer of polycomb-like N-terminal" evidence="8">
    <location>
        <begin position="9"/>
        <end position="153"/>
    </location>
</feature>
<evidence type="ECO:0000256" key="7">
    <source>
        <dbReference type="RuleBase" id="RU361124"/>
    </source>
</evidence>
<evidence type="ECO:0000256" key="1">
    <source>
        <dbReference type="ARBA" id="ARBA00004123"/>
    </source>
</evidence>
<evidence type="ECO:0000256" key="4">
    <source>
        <dbReference type="ARBA" id="ARBA00023163"/>
    </source>
</evidence>
<evidence type="ECO:0000313" key="9">
    <source>
        <dbReference type="EMBL" id="ORX46532.1"/>
    </source>
</evidence>
<evidence type="ECO:0000256" key="3">
    <source>
        <dbReference type="ARBA" id="ARBA00023015"/>
    </source>
</evidence>
<comment type="subcellular location">
    <subcellularLocation>
        <location evidence="1 7">Nucleus</location>
    </subcellularLocation>
</comment>
<proteinExistence type="inferred from homology"/>
<dbReference type="InterPro" id="IPR019542">
    <property type="entry name" value="Enhancer_polycomb-like_N"/>
</dbReference>
<organism evidence="9 10">
    <name type="scientific">Hesseltinella vesiculosa</name>
    <dbReference type="NCBI Taxonomy" id="101127"/>
    <lineage>
        <taxon>Eukaryota</taxon>
        <taxon>Fungi</taxon>
        <taxon>Fungi incertae sedis</taxon>
        <taxon>Mucoromycota</taxon>
        <taxon>Mucoromycotina</taxon>
        <taxon>Mucoromycetes</taxon>
        <taxon>Mucorales</taxon>
        <taxon>Cunninghamellaceae</taxon>
        <taxon>Hesseltinella</taxon>
    </lineage>
</organism>
<evidence type="ECO:0000313" key="10">
    <source>
        <dbReference type="Proteomes" id="UP000242146"/>
    </source>
</evidence>
<protein>
    <recommendedName>
        <fullName evidence="7">Enhancer of polycomb-like protein</fullName>
    </recommendedName>
</protein>
<evidence type="ECO:0000259" key="8">
    <source>
        <dbReference type="Pfam" id="PF10513"/>
    </source>
</evidence>
<evidence type="ECO:0000256" key="2">
    <source>
        <dbReference type="ARBA" id="ARBA00008035"/>
    </source>
</evidence>
<sequence>MTNMVSRFRVKKLSPKHPLPIYKESQLPDLIDPANIIQRAVPQVETGVEKEEEEEHDLQAAISAAQAAVTTGAKVETYIPTPDASNRIDNKLYTQLYKKKYKEPSTLIRFSSTVEESTGCPYVMDEEDDQFLKSTAMALSEDDFEKLMWEFESIATHQFPHLHVDQSPIPEFEDFLMLVPESSIIHKWTVASQLFEHWRGRRSRRAMKCIIPTLAYEDISKHEIDPYVCFRRRETKPVRKTRRSDQQSLERLRKLRSEMETARNLLEMVLRREKLRKEGLLMEHTVFEKTCRIRDQQRALGIKEDEELTQMLLSKKKRKITLPDSSAGTTIKIPLHRLKRDAFDKLEKSPLQLQIESELAKRRERDADYEDITENPYQPFPRSIPNMFFQPLPSTSSPSPKLRFRRRMGRGGRMFIDRTGHLPPSPHTKFAFDGDSELDESEEEFDMMDDRFLHRQVEALDENDLRSLLTVPFFPNMDPTRKKKPLPADVLLPCP</sequence>
<keyword evidence="3 7" id="KW-0805">Transcription regulation</keyword>
<dbReference type="GO" id="GO:0006357">
    <property type="term" value="P:regulation of transcription by RNA polymerase II"/>
    <property type="evidence" value="ECO:0007669"/>
    <property type="project" value="InterPro"/>
</dbReference>
<gene>
    <name evidence="9" type="ORF">DM01DRAFT_1149873</name>
</gene>
<dbReference type="GO" id="GO:0005634">
    <property type="term" value="C:nucleus"/>
    <property type="evidence" value="ECO:0007669"/>
    <property type="project" value="UniProtKB-SubCell"/>
</dbReference>
<dbReference type="Proteomes" id="UP000242146">
    <property type="component" value="Unassembled WGS sequence"/>
</dbReference>
<dbReference type="STRING" id="101127.A0A1X2G7X3"/>
<comment type="caution">
    <text evidence="9">The sequence shown here is derived from an EMBL/GenBank/DDBJ whole genome shotgun (WGS) entry which is preliminary data.</text>
</comment>
<comment type="function">
    <text evidence="6">Component of the NuA4 histone acetyltransferase complex which is involved in transcriptional activation of selected genes principally by acetylation of nucleosomal histone H4 and H2A. The NuA4 complex is also involved in DNA repair. Involved in gene silencing by neighboring heterochromatin, blockage of the silencing spreading along the chromosome, and required for cell cycle progression through G2/M.</text>
</comment>
<reference evidence="9 10" key="1">
    <citation type="submission" date="2016-07" db="EMBL/GenBank/DDBJ databases">
        <title>Pervasive Adenine N6-methylation of Active Genes in Fungi.</title>
        <authorList>
            <consortium name="DOE Joint Genome Institute"/>
            <person name="Mondo S.J."/>
            <person name="Dannebaum R.O."/>
            <person name="Kuo R.C."/>
            <person name="Labutti K."/>
            <person name="Haridas S."/>
            <person name="Kuo A."/>
            <person name="Salamov A."/>
            <person name="Ahrendt S.R."/>
            <person name="Lipzen A."/>
            <person name="Sullivan W."/>
            <person name="Andreopoulos W.B."/>
            <person name="Clum A."/>
            <person name="Lindquist E."/>
            <person name="Daum C."/>
            <person name="Ramamoorthy G.K."/>
            <person name="Gryganskyi A."/>
            <person name="Culley D."/>
            <person name="Magnuson J.K."/>
            <person name="James T.Y."/>
            <person name="O'Malley M.A."/>
            <person name="Stajich J.E."/>
            <person name="Spatafora J.W."/>
            <person name="Visel A."/>
            <person name="Grigoriev I.V."/>
        </authorList>
    </citation>
    <scope>NUCLEOTIDE SEQUENCE [LARGE SCALE GENOMIC DNA]</scope>
    <source>
        <strain evidence="9 10">NRRL 3301</strain>
    </source>
</reference>
<name>A0A1X2G7X3_9FUNG</name>
<dbReference type="OrthoDB" id="435275at2759"/>
<keyword evidence="4 7" id="KW-0804">Transcription</keyword>
<dbReference type="InterPro" id="IPR024943">
    <property type="entry name" value="Enhancer_polycomb"/>
</dbReference>
<evidence type="ECO:0000256" key="6">
    <source>
        <dbReference type="ARBA" id="ARBA00025513"/>
    </source>
</evidence>
<comment type="similarity">
    <text evidence="2 7">Belongs to the enhancer of polycomb family.</text>
</comment>
<dbReference type="EMBL" id="MCGT01000037">
    <property type="protein sequence ID" value="ORX46532.1"/>
    <property type="molecule type" value="Genomic_DNA"/>
</dbReference>
<dbReference type="Pfam" id="PF10513">
    <property type="entry name" value="EPL1"/>
    <property type="match status" value="1"/>
</dbReference>
<accession>A0A1X2G7X3</accession>